<feature type="domain" description="ABC transmembrane type-1" evidence="8">
    <location>
        <begin position="98"/>
        <end position="328"/>
    </location>
</feature>
<dbReference type="InterPro" id="IPR045621">
    <property type="entry name" value="BPD_transp_1_N"/>
</dbReference>
<name>A0A926IGR1_9FIRM</name>
<feature type="transmembrane region" description="Helical" evidence="7">
    <location>
        <begin position="251"/>
        <end position="273"/>
    </location>
</feature>
<keyword evidence="6 7" id="KW-0472">Membrane</keyword>
<evidence type="ECO:0000259" key="8">
    <source>
        <dbReference type="PROSITE" id="PS50928"/>
    </source>
</evidence>
<feature type="transmembrane region" description="Helical" evidence="7">
    <location>
        <begin position="309"/>
        <end position="331"/>
    </location>
</feature>
<keyword evidence="10" id="KW-1185">Reference proteome</keyword>
<comment type="similarity">
    <text evidence="7">Belongs to the binding-protein-dependent transport system permease family.</text>
</comment>
<protein>
    <submittedName>
        <fullName evidence="9">ABC transporter permease</fullName>
    </submittedName>
</protein>
<evidence type="ECO:0000313" key="10">
    <source>
        <dbReference type="Proteomes" id="UP000623678"/>
    </source>
</evidence>
<dbReference type="EMBL" id="JACRTD010000002">
    <property type="protein sequence ID" value="MBC8584521.1"/>
    <property type="molecule type" value="Genomic_DNA"/>
</dbReference>
<comment type="caution">
    <text evidence="9">The sequence shown here is derived from an EMBL/GenBank/DDBJ whole genome shotgun (WGS) entry which is preliminary data.</text>
</comment>
<dbReference type="GO" id="GO:0005886">
    <property type="term" value="C:plasma membrane"/>
    <property type="evidence" value="ECO:0007669"/>
    <property type="project" value="UniProtKB-SubCell"/>
</dbReference>
<proteinExistence type="inferred from homology"/>
<dbReference type="Pfam" id="PF00528">
    <property type="entry name" value="BPD_transp_1"/>
    <property type="match status" value="1"/>
</dbReference>
<feature type="transmembrane region" description="Helical" evidence="7">
    <location>
        <begin position="202"/>
        <end position="222"/>
    </location>
</feature>
<evidence type="ECO:0000256" key="5">
    <source>
        <dbReference type="ARBA" id="ARBA00022989"/>
    </source>
</evidence>
<dbReference type="AlphaFoldDB" id="A0A926IGR1"/>
<evidence type="ECO:0000256" key="3">
    <source>
        <dbReference type="ARBA" id="ARBA00022475"/>
    </source>
</evidence>
<keyword evidence="5 7" id="KW-1133">Transmembrane helix</keyword>
<dbReference type="InterPro" id="IPR000515">
    <property type="entry name" value="MetI-like"/>
</dbReference>
<evidence type="ECO:0000256" key="1">
    <source>
        <dbReference type="ARBA" id="ARBA00004651"/>
    </source>
</evidence>
<dbReference type="Proteomes" id="UP000623678">
    <property type="component" value="Unassembled WGS sequence"/>
</dbReference>
<reference evidence="9" key="1">
    <citation type="submission" date="2020-08" db="EMBL/GenBank/DDBJ databases">
        <title>Genome public.</title>
        <authorList>
            <person name="Liu C."/>
            <person name="Sun Q."/>
        </authorList>
    </citation>
    <scope>NUCLEOTIDE SEQUENCE</scope>
    <source>
        <strain evidence="9">NSJ-64</strain>
    </source>
</reference>
<keyword evidence="2 7" id="KW-0813">Transport</keyword>
<evidence type="ECO:0000313" key="9">
    <source>
        <dbReference type="EMBL" id="MBC8584521.1"/>
    </source>
</evidence>
<dbReference type="SUPFAM" id="SSF161098">
    <property type="entry name" value="MetI-like"/>
    <property type="match status" value="1"/>
</dbReference>
<evidence type="ECO:0000256" key="4">
    <source>
        <dbReference type="ARBA" id="ARBA00022692"/>
    </source>
</evidence>
<gene>
    <name evidence="9" type="ORF">H8705_02885</name>
</gene>
<keyword evidence="3" id="KW-1003">Cell membrane</keyword>
<dbReference type="PROSITE" id="PS50928">
    <property type="entry name" value="ABC_TM1"/>
    <property type="match status" value="1"/>
</dbReference>
<dbReference type="GO" id="GO:0071916">
    <property type="term" value="F:dipeptide transmembrane transporter activity"/>
    <property type="evidence" value="ECO:0007669"/>
    <property type="project" value="TreeGrafter"/>
</dbReference>
<sequence>MARFAKYLCRRLLIMIPQLLGITLVAFLLVRLLPGNPATAMAGSLATPETVAAIEARLGLDQPLPTQFIMYVKNILQGDFGNSWYTSNPVTSDLAVRFPATLELISLSMLIAIIVGVIGGSIAALKPKGVVDRVTSGFATIAGALPEFWIGLLFIYVFYVRLGIAAAPIGRLDLQFSTPPPVTGMILIDTFLTGDMAMFRSAVSHLILPVLTLSIALIGPILKMSRTSMRDAIDSDYVHYARMCGMKKKYVVGYAFRTALPPIVTIIAVYYGFMLGGAVLVEKVFGWGGFGQYAVQSVINKDYFAVQGFLMLAAVFSLFIYLAVDIIYMIVDPRQRP</sequence>
<comment type="subcellular location">
    <subcellularLocation>
        <location evidence="1 7">Cell membrane</location>
        <topology evidence="1 7">Multi-pass membrane protein</topology>
    </subcellularLocation>
</comment>
<keyword evidence="4 7" id="KW-0812">Transmembrane</keyword>
<dbReference type="RefSeq" id="WP_262394353.1">
    <property type="nucleotide sequence ID" value="NZ_JACRTD010000002.1"/>
</dbReference>
<feature type="transmembrane region" description="Helical" evidence="7">
    <location>
        <begin position="104"/>
        <end position="125"/>
    </location>
</feature>
<dbReference type="PANTHER" id="PTHR43163:SF6">
    <property type="entry name" value="DIPEPTIDE TRANSPORT SYSTEM PERMEASE PROTEIN DPPB-RELATED"/>
    <property type="match status" value="1"/>
</dbReference>
<evidence type="ECO:0000256" key="7">
    <source>
        <dbReference type="RuleBase" id="RU363032"/>
    </source>
</evidence>
<evidence type="ECO:0000256" key="6">
    <source>
        <dbReference type="ARBA" id="ARBA00023136"/>
    </source>
</evidence>
<organism evidence="9 10">
    <name type="scientific">Youxingia wuxianensis</name>
    <dbReference type="NCBI Taxonomy" id="2763678"/>
    <lineage>
        <taxon>Bacteria</taxon>
        <taxon>Bacillati</taxon>
        <taxon>Bacillota</taxon>
        <taxon>Clostridia</taxon>
        <taxon>Eubacteriales</taxon>
        <taxon>Oscillospiraceae</taxon>
        <taxon>Youxingia</taxon>
    </lineage>
</organism>
<feature type="transmembrane region" description="Helical" evidence="7">
    <location>
        <begin position="137"/>
        <end position="159"/>
    </location>
</feature>
<dbReference type="Pfam" id="PF19300">
    <property type="entry name" value="BPD_transp_1_N"/>
    <property type="match status" value="1"/>
</dbReference>
<feature type="transmembrane region" description="Helical" evidence="7">
    <location>
        <begin position="12"/>
        <end position="33"/>
    </location>
</feature>
<accession>A0A926IGR1</accession>
<dbReference type="PANTHER" id="PTHR43163">
    <property type="entry name" value="DIPEPTIDE TRANSPORT SYSTEM PERMEASE PROTEIN DPPB-RELATED"/>
    <property type="match status" value="1"/>
</dbReference>
<dbReference type="InterPro" id="IPR035906">
    <property type="entry name" value="MetI-like_sf"/>
</dbReference>
<dbReference type="CDD" id="cd06261">
    <property type="entry name" value="TM_PBP2"/>
    <property type="match status" value="1"/>
</dbReference>
<evidence type="ECO:0000256" key="2">
    <source>
        <dbReference type="ARBA" id="ARBA00022448"/>
    </source>
</evidence>